<accession>K8F250</accession>
<comment type="catalytic activity">
    <reaction evidence="7">
        <text>a long-chain fatty acid + ATP + CoA = a long-chain fatty acyl-CoA + AMP + diphosphate</text>
        <dbReference type="Rhea" id="RHEA:15421"/>
        <dbReference type="ChEBI" id="CHEBI:30616"/>
        <dbReference type="ChEBI" id="CHEBI:33019"/>
        <dbReference type="ChEBI" id="CHEBI:57287"/>
        <dbReference type="ChEBI" id="CHEBI:57560"/>
        <dbReference type="ChEBI" id="CHEBI:83139"/>
        <dbReference type="ChEBI" id="CHEBI:456215"/>
        <dbReference type="EC" id="6.2.1.3"/>
    </reaction>
</comment>
<dbReference type="InterPro" id="IPR000873">
    <property type="entry name" value="AMP-dep_synth/lig_dom"/>
</dbReference>
<comment type="similarity">
    <text evidence="1 7">Belongs to the ATP-dependent AMP-binding enzyme family.</text>
</comment>
<dbReference type="CDD" id="cd05927">
    <property type="entry name" value="LC-FACS_euk"/>
    <property type="match status" value="1"/>
</dbReference>
<evidence type="ECO:0000256" key="5">
    <source>
        <dbReference type="ARBA" id="ARBA00022840"/>
    </source>
</evidence>
<dbReference type="GeneID" id="19014871"/>
<evidence type="ECO:0000256" key="4">
    <source>
        <dbReference type="ARBA" id="ARBA00022832"/>
    </source>
</evidence>
<dbReference type="EC" id="6.2.1.3" evidence="6 7"/>
<dbReference type="AlphaFoldDB" id="K8F250"/>
<evidence type="ECO:0000256" key="1">
    <source>
        <dbReference type="ARBA" id="ARBA00006432"/>
    </source>
</evidence>
<evidence type="ECO:0000256" key="6">
    <source>
        <dbReference type="ARBA" id="ARBA00026121"/>
    </source>
</evidence>
<dbReference type="KEGG" id="bpg:Bathy07g03820"/>
<evidence type="ECO:0000256" key="7">
    <source>
        <dbReference type="RuleBase" id="RU369030"/>
    </source>
</evidence>
<organism evidence="9 10">
    <name type="scientific">Bathycoccus prasinos</name>
    <dbReference type="NCBI Taxonomy" id="41875"/>
    <lineage>
        <taxon>Eukaryota</taxon>
        <taxon>Viridiplantae</taxon>
        <taxon>Chlorophyta</taxon>
        <taxon>Mamiellophyceae</taxon>
        <taxon>Mamiellales</taxon>
        <taxon>Bathycoccaceae</taxon>
        <taxon>Bathycoccus</taxon>
    </lineage>
</organism>
<feature type="domain" description="AMP-dependent synthetase/ligase" evidence="8">
    <location>
        <begin position="67"/>
        <end position="490"/>
    </location>
</feature>
<dbReference type="GO" id="GO:0005524">
    <property type="term" value="F:ATP binding"/>
    <property type="evidence" value="ECO:0007669"/>
    <property type="project" value="UniProtKB-KW"/>
</dbReference>
<keyword evidence="7" id="KW-0443">Lipid metabolism</keyword>
<dbReference type="Gene3D" id="3.40.50.12780">
    <property type="entry name" value="N-terminal domain of ligase-like"/>
    <property type="match status" value="1"/>
</dbReference>
<keyword evidence="4 7" id="KW-0276">Fatty acid metabolism</keyword>
<evidence type="ECO:0000313" key="9">
    <source>
        <dbReference type="EMBL" id="CCO66343.1"/>
    </source>
</evidence>
<sequence>MASSSSQNSFVTYRDEKKETSLDAVPVFSKGETVYRNASHKDKLLTGFPFPDDDCKTLGDIWESAFKKYPNRPLLGTRSMDERTGHPGKYEFNTYGDFELVRTKIAAGITALGCTSSQTFGLYSINQPEWVACEAACTRQNIVSVPLYDTLGPDAVEYILNHAECVGVACSKVVLHTLLNVIHRCETVKFVIVYGNENGPPGAIPAKTANGRVTIKTFEEVLILGSAKPVAPVRAHENDVATICYTSGTTGDPKGVVLTHLNLCSNAAGYSYDLNIGIGDIHVSYLPLAHIYERVTFMVCVMGGAAVGFYRGDVLGLLDDVQALKPTIFCSVPRLWNRIYDKVNAGVAEGSPIARMLFAKAYASKKYAFENGKPPNPFWEKLVFSKLKAKLGGRVRYMSSGSAPIGGHVIEFLRICFGAVVFEGYGMTESACVISKTNERDFSTGHVGAPAPCCEIKLDDVPEMNYRKSDKPYPRGEVCVRGPSVFAGYFKSHEQTRECLDEVNGWLKTGDIGMMLPGGRLKIIDRKKNIFKLAQGEYVAPEKIEAAYGRSPLVAQSFVYGDSLQASLVAIVVPDEEVLAQYAKANGLMKGGGAPTLRDMCENEAIKRAVFNSMNKAANESKLKGFERAKRIHLHGELFSVENGLMTPTFKLKRPQAKEAFLPVIEAMYESLR</sequence>
<dbReference type="InterPro" id="IPR020845">
    <property type="entry name" value="AMP-binding_CS"/>
</dbReference>
<dbReference type="STRING" id="41875.K8F250"/>
<dbReference type="PANTHER" id="PTHR43272">
    <property type="entry name" value="LONG-CHAIN-FATTY-ACID--COA LIGASE"/>
    <property type="match status" value="1"/>
</dbReference>
<evidence type="ECO:0000313" key="10">
    <source>
        <dbReference type="Proteomes" id="UP000198341"/>
    </source>
</evidence>
<keyword evidence="10" id="KW-1185">Reference proteome</keyword>
<evidence type="ECO:0000256" key="2">
    <source>
        <dbReference type="ARBA" id="ARBA00022598"/>
    </source>
</evidence>
<proteinExistence type="inferred from homology"/>
<dbReference type="GO" id="GO:0004467">
    <property type="term" value="F:long-chain fatty acid-CoA ligase activity"/>
    <property type="evidence" value="ECO:0007669"/>
    <property type="project" value="UniProtKB-EC"/>
</dbReference>
<dbReference type="Pfam" id="PF00501">
    <property type="entry name" value="AMP-binding"/>
    <property type="match status" value="1"/>
</dbReference>
<evidence type="ECO:0000256" key="3">
    <source>
        <dbReference type="ARBA" id="ARBA00022741"/>
    </source>
</evidence>
<dbReference type="GO" id="GO:0005783">
    <property type="term" value="C:endoplasmic reticulum"/>
    <property type="evidence" value="ECO:0007669"/>
    <property type="project" value="TreeGrafter"/>
</dbReference>
<dbReference type="PANTHER" id="PTHR43272:SF33">
    <property type="entry name" value="AMP-BINDING DOMAIN-CONTAINING PROTEIN-RELATED"/>
    <property type="match status" value="1"/>
</dbReference>
<dbReference type="OrthoDB" id="1700726at2759"/>
<comment type="function">
    <text evidence="7">Catalyzes the conversion of long-chain fatty acids to their active form acyl-CoAs for both synthesis of cellular lipids, and degradation via beta-oxidation.</text>
</comment>
<dbReference type="EMBL" id="FO082272">
    <property type="protein sequence ID" value="CCO66343.1"/>
    <property type="molecule type" value="Genomic_DNA"/>
</dbReference>
<evidence type="ECO:0000259" key="8">
    <source>
        <dbReference type="Pfam" id="PF00501"/>
    </source>
</evidence>
<dbReference type="InterPro" id="IPR042099">
    <property type="entry name" value="ANL_N_sf"/>
</dbReference>
<name>K8F250_9CHLO</name>
<keyword evidence="5 7" id="KW-0067">ATP-binding</keyword>
<protein>
    <recommendedName>
        <fullName evidence="6 7">Long-chain-fatty-acid--CoA ligase</fullName>
        <ecNumber evidence="6 7">6.2.1.3</ecNumber>
    </recommendedName>
</protein>
<dbReference type="Proteomes" id="UP000198341">
    <property type="component" value="Chromosome 7"/>
</dbReference>
<dbReference type="RefSeq" id="XP_007512255.1">
    <property type="nucleotide sequence ID" value="XM_007512193.1"/>
</dbReference>
<dbReference type="PROSITE" id="PS00455">
    <property type="entry name" value="AMP_BINDING"/>
    <property type="match status" value="1"/>
</dbReference>
<dbReference type="eggNOG" id="KOG1256">
    <property type="taxonomic scope" value="Eukaryota"/>
</dbReference>
<keyword evidence="3 7" id="KW-0547">Nucleotide-binding</keyword>
<keyword evidence="2 7" id="KW-0436">Ligase</keyword>
<dbReference type="SUPFAM" id="SSF56801">
    <property type="entry name" value="Acetyl-CoA synthetase-like"/>
    <property type="match status" value="1"/>
</dbReference>
<gene>
    <name evidence="9" type="ORF">Bathy07g03820</name>
</gene>
<dbReference type="InterPro" id="IPR045311">
    <property type="entry name" value="LC-FACS_euk"/>
</dbReference>
<dbReference type="GO" id="GO:0016020">
    <property type="term" value="C:membrane"/>
    <property type="evidence" value="ECO:0007669"/>
    <property type="project" value="TreeGrafter"/>
</dbReference>
<reference evidence="9 10" key="1">
    <citation type="submission" date="2011-10" db="EMBL/GenBank/DDBJ databases">
        <authorList>
            <person name="Genoscope - CEA"/>
        </authorList>
    </citation>
    <scope>NUCLEOTIDE SEQUENCE [LARGE SCALE GENOMIC DNA]</scope>
    <source>
        <strain evidence="9 10">RCC 1105</strain>
    </source>
</reference>